<organism evidence="5 6">
    <name type="scientific">Vibrio diabolicus</name>
    <dbReference type="NCBI Taxonomy" id="50719"/>
    <lineage>
        <taxon>Bacteria</taxon>
        <taxon>Pseudomonadati</taxon>
        <taxon>Pseudomonadota</taxon>
        <taxon>Gammaproteobacteria</taxon>
        <taxon>Vibrionales</taxon>
        <taxon>Vibrionaceae</taxon>
        <taxon>Vibrio</taxon>
        <taxon>Vibrio diabolicus subgroup</taxon>
    </lineage>
</organism>
<keyword evidence="4" id="KW-0804">Transcription</keyword>
<name>A0AA92R945_9VIBR</name>
<comment type="similarity">
    <text evidence="1">Belongs to the LysR transcriptional regulatory family.</text>
</comment>
<dbReference type="GO" id="GO:0043565">
    <property type="term" value="F:sequence-specific DNA binding"/>
    <property type="evidence" value="ECO:0007669"/>
    <property type="project" value="TreeGrafter"/>
</dbReference>
<dbReference type="Gene3D" id="1.10.10.10">
    <property type="entry name" value="Winged helix-like DNA-binding domain superfamily/Winged helix DNA-binding domain"/>
    <property type="match status" value="1"/>
</dbReference>
<dbReference type="EMBL" id="CP069197">
    <property type="protein sequence ID" value="QRG85115.1"/>
    <property type="molecule type" value="Genomic_DNA"/>
</dbReference>
<sequence length="340" mass="38587">MLFRNTRKVCMTQKYFFCHIRCDYFSLIVSVMDKLSLIKLFVSVVDLGNFTAVANQLGQSPSTVSKAIARLEQDLGVRLVHRTTRQLQLTEAGFNYLETAREVINLLKSSEEQLHQSIASPFGTLRVSLPLSFGQNYITPLIPEFCERYPEVKLDLSFSDEYTSILESGMDVAIRSGRLNDSNLIARRLCPIDMGMFASPEYIKKFGRPQSVEALNQHKWIMYRYKQSGRLLTLTMPLDGQLVEFSPTHQVTVDNGYAMASLASLGAGIALMPQYLARDLVQQGKLMLVSEPQRTDGQGVYIYYPSRKFVPAKVKVFIDYIIHKLDEQGEAINSSWMLNH</sequence>
<dbReference type="PROSITE" id="PS50931">
    <property type="entry name" value="HTH_LYSR"/>
    <property type="match status" value="1"/>
</dbReference>
<dbReference type="PANTHER" id="PTHR30537:SF58">
    <property type="entry name" value="HTH-TYPE TRANSCRIPTIONAL REGULATOR PERR"/>
    <property type="match status" value="1"/>
</dbReference>
<dbReference type="GO" id="GO:0003700">
    <property type="term" value="F:DNA-binding transcription factor activity"/>
    <property type="evidence" value="ECO:0007669"/>
    <property type="project" value="InterPro"/>
</dbReference>
<dbReference type="Pfam" id="PF00126">
    <property type="entry name" value="HTH_1"/>
    <property type="match status" value="1"/>
</dbReference>
<gene>
    <name evidence="5" type="ORF">JOS67_23585</name>
</gene>
<dbReference type="InterPro" id="IPR058163">
    <property type="entry name" value="LysR-type_TF_proteobact-type"/>
</dbReference>
<dbReference type="Pfam" id="PF03466">
    <property type="entry name" value="LysR_substrate"/>
    <property type="match status" value="1"/>
</dbReference>
<accession>A0AA92R945</accession>
<evidence type="ECO:0000313" key="6">
    <source>
        <dbReference type="Proteomes" id="UP000596337"/>
    </source>
</evidence>
<dbReference type="InterPro" id="IPR036388">
    <property type="entry name" value="WH-like_DNA-bd_sf"/>
</dbReference>
<dbReference type="GO" id="GO:0006351">
    <property type="term" value="P:DNA-templated transcription"/>
    <property type="evidence" value="ECO:0007669"/>
    <property type="project" value="TreeGrafter"/>
</dbReference>
<dbReference type="FunFam" id="1.10.10.10:FF:000001">
    <property type="entry name" value="LysR family transcriptional regulator"/>
    <property type="match status" value="1"/>
</dbReference>
<dbReference type="Gene3D" id="3.40.190.290">
    <property type="match status" value="1"/>
</dbReference>
<proteinExistence type="inferred from homology"/>
<dbReference type="InterPro" id="IPR036390">
    <property type="entry name" value="WH_DNA-bd_sf"/>
</dbReference>
<evidence type="ECO:0000256" key="1">
    <source>
        <dbReference type="ARBA" id="ARBA00009437"/>
    </source>
</evidence>
<evidence type="ECO:0000313" key="5">
    <source>
        <dbReference type="EMBL" id="QRG85115.1"/>
    </source>
</evidence>
<reference evidence="5 6" key="1">
    <citation type="submission" date="2021-01" db="EMBL/GenBank/DDBJ databases">
        <title>Characterization of a novel blaVMB-2- harboring plasmid in Vibrio diabolicus.</title>
        <authorList>
            <person name="Liu M."/>
        </authorList>
    </citation>
    <scope>NUCLEOTIDE SEQUENCE [LARGE SCALE GENOMIC DNA]</scope>
    <source>
        <strain evidence="5 6">SLV18</strain>
    </source>
</reference>
<protein>
    <submittedName>
        <fullName evidence="5">LysR family transcriptional regulator</fullName>
    </submittedName>
</protein>
<dbReference type="SUPFAM" id="SSF46785">
    <property type="entry name" value="Winged helix' DNA-binding domain"/>
    <property type="match status" value="1"/>
</dbReference>
<dbReference type="InterPro" id="IPR005119">
    <property type="entry name" value="LysR_subst-bd"/>
</dbReference>
<evidence type="ECO:0000256" key="2">
    <source>
        <dbReference type="ARBA" id="ARBA00023015"/>
    </source>
</evidence>
<evidence type="ECO:0000256" key="3">
    <source>
        <dbReference type="ARBA" id="ARBA00023125"/>
    </source>
</evidence>
<dbReference type="AlphaFoldDB" id="A0AA92R945"/>
<evidence type="ECO:0000256" key="4">
    <source>
        <dbReference type="ARBA" id="ARBA00023163"/>
    </source>
</evidence>
<keyword evidence="2" id="KW-0805">Transcription regulation</keyword>
<dbReference type="SUPFAM" id="SSF53850">
    <property type="entry name" value="Periplasmic binding protein-like II"/>
    <property type="match status" value="1"/>
</dbReference>
<dbReference type="PANTHER" id="PTHR30537">
    <property type="entry name" value="HTH-TYPE TRANSCRIPTIONAL REGULATOR"/>
    <property type="match status" value="1"/>
</dbReference>
<dbReference type="InterPro" id="IPR000847">
    <property type="entry name" value="LysR_HTH_N"/>
</dbReference>
<dbReference type="CDD" id="cd08422">
    <property type="entry name" value="PBP2_CrgA_like"/>
    <property type="match status" value="1"/>
</dbReference>
<keyword evidence="3" id="KW-0238">DNA-binding</keyword>
<dbReference type="Proteomes" id="UP000596337">
    <property type="component" value="Chromosome 2"/>
</dbReference>